<dbReference type="GO" id="GO:0005840">
    <property type="term" value="C:ribosome"/>
    <property type="evidence" value="ECO:0007669"/>
    <property type="project" value="UniProtKB-KW"/>
</dbReference>
<dbReference type="InterPro" id="IPR035566">
    <property type="entry name" value="Ribosomal_protein_bL20_C"/>
</dbReference>
<dbReference type="Pfam" id="PF00453">
    <property type="entry name" value="Ribosomal_L20"/>
    <property type="match status" value="1"/>
</dbReference>
<comment type="function">
    <text evidence="7 8">Binds directly to 23S ribosomal RNA and is necessary for the in vitro assembly process of the 50S ribosomal subunit. It is not involved in the protein synthesizing functions of that subunit.</text>
</comment>
<dbReference type="SUPFAM" id="SSF74731">
    <property type="entry name" value="Ribosomal protein L20"/>
    <property type="match status" value="1"/>
</dbReference>
<organism evidence="9 10">
    <name type="scientific">Pleionea litopenaei</name>
    <dbReference type="NCBI Taxonomy" id="3070815"/>
    <lineage>
        <taxon>Bacteria</taxon>
        <taxon>Pseudomonadati</taxon>
        <taxon>Pseudomonadota</taxon>
        <taxon>Gammaproteobacteria</taxon>
        <taxon>Oceanospirillales</taxon>
        <taxon>Pleioneaceae</taxon>
        <taxon>Pleionea</taxon>
    </lineage>
</organism>
<dbReference type="InterPro" id="IPR005813">
    <property type="entry name" value="Ribosomal_bL20"/>
</dbReference>
<keyword evidence="3 7" id="KW-0694">RNA-binding</keyword>
<sequence>MPRVKRGVTAHKRHKKVLKSAKGYYGARSRVFRVAKQAVIKAGQYAYRDRRQRKRQFRALWIQRINAASRECGLSYSKFINGLKKASVEVDRKILADIAVYDKAAFAALAEKAKAALSA</sequence>
<dbReference type="KEGG" id="plei:Q9312_19040"/>
<dbReference type="GO" id="GO:0000027">
    <property type="term" value="P:ribosomal large subunit assembly"/>
    <property type="evidence" value="ECO:0007669"/>
    <property type="project" value="UniProtKB-UniRule"/>
</dbReference>
<dbReference type="InterPro" id="IPR049946">
    <property type="entry name" value="RIBOSOMAL_L20_CS"/>
</dbReference>
<dbReference type="PRINTS" id="PR00062">
    <property type="entry name" value="RIBOSOMALL20"/>
</dbReference>
<dbReference type="GO" id="GO:1990904">
    <property type="term" value="C:ribonucleoprotein complex"/>
    <property type="evidence" value="ECO:0007669"/>
    <property type="project" value="UniProtKB-KW"/>
</dbReference>
<dbReference type="NCBIfam" id="TIGR01032">
    <property type="entry name" value="rplT_bact"/>
    <property type="match status" value="1"/>
</dbReference>
<keyword evidence="4 7" id="KW-0689">Ribosomal protein</keyword>
<dbReference type="AlphaFoldDB" id="A0AA51RTP8"/>
<dbReference type="GO" id="GO:0019843">
    <property type="term" value="F:rRNA binding"/>
    <property type="evidence" value="ECO:0007669"/>
    <property type="project" value="UniProtKB-UniRule"/>
</dbReference>
<protein>
    <recommendedName>
        <fullName evidence="6 7">Large ribosomal subunit protein bL20</fullName>
    </recommendedName>
</protein>
<evidence type="ECO:0000256" key="8">
    <source>
        <dbReference type="RuleBase" id="RU000560"/>
    </source>
</evidence>
<evidence type="ECO:0000313" key="10">
    <source>
        <dbReference type="Proteomes" id="UP001239782"/>
    </source>
</evidence>
<keyword evidence="5 7" id="KW-0687">Ribonucleoprotein</keyword>
<comment type="similarity">
    <text evidence="1 7 8">Belongs to the bacterial ribosomal protein bL20 family.</text>
</comment>
<dbReference type="Proteomes" id="UP001239782">
    <property type="component" value="Chromosome"/>
</dbReference>
<evidence type="ECO:0000313" key="9">
    <source>
        <dbReference type="EMBL" id="WMS87304.1"/>
    </source>
</evidence>
<evidence type="ECO:0000256" key="3">
    <source>
        <dbReference type="ARBA" id="ARBA00022884"/>
    </source>
</evidence>
<name>A0AA51RTP8_9GAMM</name>
<dbReference type="HAMAP" id="MF_00382">
    <property type="entry name" value="Ribosomal_bL20"/>
    <property type="match status" value="1"/>
</dbReference>
<evidence type="ECO:0000256" key="6">
    <source>
        <dbReference type="ARBA" id="ARBA00035172"/>
    </source>
</evidence>
<dbReference type="Gene3D" id="1.10.1900.20">
    <property type="entry name" value="Ribosomal protein L20"/>
    <property type="match status" value="1"/>
</dbReference>
<dbReference type="PROSITE" id="PS00937">
    <property type="entry name" value="RIBOSOMAL_L20"/>
    <property type="match status" value="1"/>
</dbReference>
<accession>A0AA51RTP8</accession>
<dbReference type="Gene3D" id="6.10.160.10">
    <property type="match status" value="1"/>
</dbReference>
<dbReference type="CDD" id="cd07026">
    <property type="entry name" value="Ribosomal_L20"/>
    <property type="match status" value="1"/>
</dbReference>
<evidence type="ECO:0000256" key="1">
    <source>
        <dbReference type="ARBA" id="ARBA00007698"/>
    </source>
</evidence>
<dbReference type="GO" id="GO:0003735">
    <property type="term" value="F:structural constituent of ribosome"/>
    <property type="evidence" value="ECO:0007669"/>
    <property type="project" value="InterPro"/>
</dbReference>
<proteinExistence type="inferred from homology"/>
<evidence type="ECO:0000256" key="4">
    <source>
        <dbReference type="ARBA" id="ARBA00022980"/>
    </source>
</evidence>
<dbReference type="FunFam" id="1.10.1900.20:FF:000001">
    <property type="entry name" value="50S ribosomal protein L20"/>
    <property type="match status" value="1"/>
</dbReference>
<dbReference type="GO" id="GO:0006412">
    <property type="term" value="P:translation"/>
    <property type="evidence" value="ECO:0007669"/>
    <property type="project" value="InterPro"/>
</dbReference>
<reference evidence="9 10" key="1">
    <citation type="submission" date="2023-08" db="EMBL/GenBank/DDBJ databases">
        <title>Pleionea litopenaei sp. nov., isolated from stomach of juvenile Litopenaeus vannamei.</title>
        <authorList>
            <person name="Rho A.M."/>
            <person name="Hwang C.Y."/>
        </authorList>
    </citation>
    <scope>NUCLEOTIDE SEQUENCE [LARGE SCALE GENOMIC DNA]</scope>
    <source>
        <strain evidence="9 10">HL-JVS1</strain>
    </source>
</reference>
<evidence type="ECO:0000256" key="7">
    <source>
        <dbReference type="HAMAP-Rule" id="MF_00382"/>
    </source>
</evidence>
<keyword evidence="2 7" id="KW-0699">rRNA-binding</keyword>
<gene>
    <name evidence="7 9" type="primary">rplT</name>
    <name evidence="9" type="ORF">Q9312_19040</name>
</gene>
<evidence type="ECO:0000256" key="2">
    <source>
        <dbReference type="ARBA" id="ARBA00022730"/>
    </source>
</evidence>
<evidence type="ECO:0000256" key="5">
    <source>
        <dbReference type="ARBA" id="ARBA00023274"/>
    </source>
</evidence>
<keyword evidence="10" id="KW-1185">Reference proteome</keyword>
<dbReference type="PANTHER" id="PTHR10986">
    <property type="entry name" value="39S RIBOSOMAL PROTEIN L20"/>
    <property type="match status" value="1"/>
</dbReference>
<dbReference type="EMBL" id="CP133548">
    <property type="protein sequence ID" value="WMS87304.1"/>
    <property type="molecule type" value="Genomic_DNA"/>
</dbReference>
<dbReference type="RefSeq" id="WP_309202445.1">
    <property type="nucleotide sequence ID" value="NZ_CP133548.1"/>
</dbReference>